<dbReference type="EMBL" id="MLJW01000324">
    <property type="protein sequence ID" value="OIQ89580.1"/>
    <property type="molecule type" value="Genomic_DNA"/>
</dbReference>
<dbReference type="Gene3D" id="1.10.443.10">
    <property type="entry name" value="Intergrase catalytic core"/>
    <property type="match status" value="1"/>
</dbReference>
<dbReference type="GO" id="GO:0006310">
    <property type="term" value="P:DNA recombination"/>
    <property type="evidence" value="ECO:0007669"/>
    <property type="project" value="UniProtKB-KW"/>
</dbReference>
<evidence type="ECO:0000259" key="4">
    <source>
        <dbReference type="PROSITE" id="PS51900"/>
    </source>
</evidence>
<sequence length="392" mass="44525">MAYFQKRATGWLAYINRRGHKRVARTFSSLDDAKAWARSIERKIDTGDFLPDRTGAKKVSFAQAAQDYEDIVAPTKKGLQQAKSLIRRVTEVLGARSLATITPQVIETYRDQRVQQVSRQTVKHEVGMVSRIFGFAVKHYALTGLVNPTRGLNFTPKQINNDRERRLSPLEQKYLTLALHEPRRNPWVAPVVAFAIETAARQSEIISLVWADVDLERHVCRLRGIDGRETKNGAKFREVPLSAAAEAAILNLAPTMPHMRRGKVFGLTASALRQSWASCVKRARDLYLDDQLRANLPALRISDPEAEIRALRFKKRKPNEATVAEFESLKEHDATLVDLHFHDLRHEATSRLARHFQMHELMKITGHSSAGMLARYYHPDIQSLAKRLRAAT</sequence>
<dbReference type="GO" id="GO:0015074">
    <property type="term" value="P:DNA integration"/>
    <property type="evidence" value="ECO:0007669"/>
    <property type="project" value="InterPro"/>
</dbReference>
<dbReference type="InterPro" id="IPR002104">
    <property type="entry name" value="Integrase_catalytic"/>
</dbReference>
<protein>
    <submittedName>
        <fullName evidence="5">Phage integrase family protein</fullName>
    </submittedName>
</protein>
<name>A0A1J5RBT3_9ZZZZ</name>
<dbReference type="CDD" id="cd00796">
    <property type="entry name" value="INT_Rci_Hp1_C"/>
    <property type="match status" value="1"/>
</dbReference>
<keyword evidence="1" id="KW-0238">DNA-binding</keyword>
<dbReference type="Gene3D" id="1.10.150.130">
    <property type="match status" value="1"/>
</dbReference>
<accession>A0A1J5RBT3</accession>
<evidence type="ECO:0000259" key="3">
    <source>
        <dbReference type="PROSITE" id="PS51898"/>
    </source>
</evidence>
<keyword evidence="2" id="KW-0233">DNA recombination</keyword>
<organism evidence="5">
    <name type="scientific">mine drainage metagenome</name>
    <dbReference type="NCBI Taxonomy" id="410659"/>
    <lineage>
        <taxon>unclassified sequences</taxon>
        <taxon>metagenomes</taxon>
        <taxon>ecological metagenomes</taxon>
    </lineage>
</organism>
<reference evidence="5" key="1">
    <citation type="submission" date="2016-10" db="EMBL/GenBank/DDBJ databases">
        <title>Sequence of Gallionella enrichment culture.</title>
        <authorList>
            <person name="Poehlein A."/>
            <person name="Muehling M."/>
            <person name="Daniel R."/>
        </authorList>
    </citation>
    <scope>NUCLEOTIDE SEQUENCE</scope>
</reference>
<dbReference type="PANTHER" id="PTHR30349:SF94">
    <property type="entry name" value="INTEGRASE_RECOMBINASE HI_1414-RELATED"/>
    <property type="match status" value="1"/>
</dbReference>
<feature type="domain" description="Tyr recombinase" evidence="3">
    <location>
        <begin position="165"/>
        <end position="389"/>
    </location>
</feature>
<gene>
    <name evidence="5" type="ORF">GALL_285070</name>
</gene>
<dbReference type="GO" id="GO:0003677">
    <property type="term" value="F:DNA binding"/>
    <property type="evidence" value="ECO:0007669"/>
    <property type="project" value="UniProtKB-KW"/>
</dbReference>
<dbReference type="SUPFAM" id="SSF56349">
    <property type="entry name" value="DNA breaking-rejoining enzymes"/>
    <property type="match status" value="1"/>
</dbReference>
<evidence type="ECO:0000313" key="5">
    <source>
        <dbReference type="EMBL" id="OIQ89580.1"/>
    </source>
</evidence>
<evidence type="ECO:0000256" key="2">
    <source>
        <dbReference type="ARBA" id="ARBA00023172"/>
    </source>
</evidence>
<dbReference type="InterPro" id="IPR050090">
    <property type="entry name" value="Tyrosine_recombinase_XerCD"/>
</dbReference>
<comment type="caution">
    <text evidence="5">The sequence shown here is derived from an EMBL/GenBank/DDBJ whole genome shotgun (WGS) entry which is preliminary data.</text>
</comment>
<dbReference type="InterPro" id="IPR011010">
    <property type="entry name" value="DNA_brk_join_enz"/>
</dbReference>
<dbReference type="InterPro" id="IPR044068">
    <property type="entry name" value="CB"/>
</dbReference>
<feature type="domain" description="Core-binding (CB)" evidence="4">
    <location>
        <begin position="59"/>
        <end position="137"/>
    </location>
</feature>
<dbReference type="Pfam" id="PF00589">
    <property type="entry name" value="Phage_integrase"/>
    <property type="match status" value="1"/>
</dbReference>
<dbReference type="AlphaFoldDB" id="A0A1J5RBT3"/>
<evidence type="ECO:0000256" key="1">
    <source>
        <dbReference type="ARBA" id="ARBA00023125"/>
    </source>
</evidence>
<dbReference type="PANTHER" id="PTHR30349">
    <property type="entry name" value="PHAGE INTEGRASE-RELATED"/>
    <property type="match status" value="1"/>
</dbReference>
<dbReference type="PROSITE" id="PS51900">
    <property type="entry name" value="CB"/>
    <property type="match status" value="1"/>
</dbReference>
<proteinExistence type="predicted"/>
<dbReference type="PROSITE" id="PS51898">
    <property type="entry name" value="TYR_RECOMBINASE"/>
    <property type="match status" value="1"/>
</dbReference>
<dbReference type="InterPro" id="IPR013762">
    <property type="entry name" value="Integrase-like_cat_sf"/>
</dbReference>
<dbReference type="InterPro" id="IPR010998">
    <property type="entry name" value="Integrase_recombinase_N"/>
</dbReference>